<name>A0ABQ5N678_9CLOT</name>
<gene>
    <name evidence="10" type="ORF">bsdE14_21600</name>
</gene>
<keyword evidence="6 7" id="KW-0472">Membrane</keyword>
<dbReference type="RefSeq" id="WP_264850028.1">
    <property type="nucleotide sequence ID" value="NZ_BRXR01000001.1"/>
</dbReference>
<evidence type="ECO:0000256" key="8">
    <source>
        <dbReference type="SAM" id="Phobius"/>
    </source>
</evidence>
<comment type="caution">
    <text evidence="10">The sequence shown here is derived from an EMBL/GenBank/DDBJ whole genome shotgun (WGS) entry which is preliminary data.</text>
</comment>
<dbReference type="InterPro" id="IPR025713">
    <property type="entry name" value="MotB-like_N_dom"/>
</dbReference>
<dbReference type="Pfam" id="PF00691">
    <property type="entry name" value="OmpA"/>
    <property type="match status" value="1"/>
</dbReference>
<evidence type="ECO:0000256" key="2">
    <source>
        <dbReference type="ARBA" id="ARBA00008914"/>
    </source>
</evidence>
<dbReference type="Gene3D" id="3.30.1330.60">
    <property type="entry name" value="OmpA-like domain"/>
    <property type="match status" value="1"/>
</dbReference>
<sequence>MRRKKREEGHDNNERWLLTYSDLITLLMIFFIVMYSMSNLDKQKYQQIASGLNKAMGSGGGKNIIGVDKGVAVDQDWQPTNTEVVQAEEKSKLEEVKKQVDQYLQQNGLSQSVDTKVEERGLVLSFKDSLFFDSGQADIKTDEVKKLVDIGKILNMKAVSDNYIRVEGHTDNVPISTYQYKSNWDLSVIRASNVAQLLIAQSGIVPQRVSALGYGEFRPIADNNTVDGKARNRRVDIIIMSSKYNEVENNKQ</sequence>
<accession>A0ABQ5N678</accession>
<evidence type="ECO:0000313" key="10">
    <source>
        <dbReference type="EMBL" id="GLC30750.1"/>
    </source>
</evidence>
<protein>
    <submittedName>
        <fullName evidence="10">Chemotaxis protein MotB</fullName>
    </submittedName>
</protein>
<dbReference type="Proteomes" id="UP001208567">
    <property type="component" value="Unassembled WGS sequence"/>
</dbReference>
<dbReference type="PROSITE" id="PS51123">
    <property type="entry name" value="OMPA_2"/>
    <property type="match status" value="1"/>
</dbReference>
<dbReference type="PANTHER" id="PTHR30329:SF21">
    <property type="entry name" value="LIPOPROTEIN YIAD-RELATED"/>
    <property type="match status" value="1"/>
</dbReference>
<organism evidence="10 11">
    <name type="scientific">Clostridium omnivorum</name>
    <dbReference type="NCBI Taxonomy" id="1604902"/>
    <lineage>
        <taxon>Bacteria</taxon>
        <taxon>Bacillati</taxon>
        <taxon>Bacillota</taxon>
        <taxon>Clostridia</taxon>
        <taxon>Eubacteriales</taxon>
        <taxon>Clostridiaceae</taxon>
        <taxon>Clostridium</taxon>
    </lineage>
</organism>
<keyword evidence="5 8" id="KW-1133">Transmembrane helix</keyword>
<dbReference type="InterPro" id="IPR050330">
    <property type="entry name" value="Bact_OuterMem_StrucFunc"/>
</dbReference>
<reference evidence="10 11" key="1">
    <citation type="journal article" date="2024" name="Int. J. Syst. Evol. Microbiol.">
        <title>Clostridium omnivorum sp. nov., isolated from anoxic soil under the treatment of reductive soil disinfestation.</title>
        <authorList>
            <person name="Ueki A."/>
            <person name="Tonouchi A."/>
            <person name="Kaku N."/>
            <person name="Honma S."/>
            <person name="Ueki K."/>
        </authorList>
    </citation>
    <scope>NUCLEOTIDE SEQUENCE [LARGE SCALE GENOMIC DNA]</scope>
    <source>
        <strain evidence="10 11">E14</strain>
    </source>
</reference>
<proteinExistence type="inferred from homology"/>
<dbReference type="InterPro" id="IPR006665">
    <property type="entry name" value="OmpA-like"/>
</dbReference>
<evidence type="ECO:0000256" key="6">
    <source>
        <dbReference type="ARBA" id="ARBA00023136"/>
    </source>
</evidence>
<dbReference type="PANTHER" id="PTHR30329">
    <property type="entry name" value="STATOR ELEMENT OF FLAGELLAR MOTOR COMPLEX"/>
    <property type="match status" value="1"/>
</dbReference>
<evidence type="ECO:0000256" key="3">
    <source>
        <dbReference type="ARBA" id="ARBA00022475"/>
    </source>
</evidence>
<evidence type="ECO:0000256" key="1">
    <source>
        <dbReference type="ARBA" id="ARBA00004162"/>
    </source>
</evidence>
<evidence type="ECO:0000313" key="11">
    <source>
        <dbReference type="Proteomes" id="UP001208567"/>
    </source>
</evidence>
<dbReference type="Pfam" id="PF13677">
    <property type="entry name" value="MotB_plug"/>
    <property type="match status" value="1"/>
</dbReference>
<keyword evidence="11" id="KW-1185">Reference proteome</keyword>
<keyword evidence="4 8" id="KW-0812">Transmembrane</keyword>
<dbReference type="CDD" id="cd07185">
    <property type="entry name" value="OmpA_C-like"/>
    <property type="match status" value="1"/>
</dbReference>
<dbReference type="EMBL" id="BRXR01000001">
    <property type="protein sequence ID" value="GLC30750.1"/>
    <property type="molecule type" value="Genomic_DNA"/>
</dbReference>
<dbReference type="SUPFAM" id="SSF103088">
    <property type="entry name" value="OmpA-like"/>
    <property type="match status" value="1"/>
</dbReference>
<evidence type="ECO:0000256" key="7">
    <source>
        <dbReference type="PROSITE-ProRule" id="PRU00473"/>
    </source>
</evidence>
<feature type="domain" description="OmpA-like" evidence="9">
    <location>
        <begin position="119"/>
        <end position="243"/>
    </location>
</feature>
<keyword evidence="3" id="KW-1003">Cell membrane</keyword>
<feature type="transmembrane region" description="Helical" evidence="8">
    <location>
        <begin position="16"/>
        <end position="37"/>
    </location>
</feature>
<comment type="similarity">
    <text evidence="2">Belongs to the MotB family.</text>
</comment>
<evidence type="ECO:0000256" key="4">
    <source>
        <dbReference type="ARBA" id="ARBA00022692"/>
    </source>
</evidence>
<evidence type="ECO:0000259" key="9">
    <source>
        <dbReference type="PROSITE" id="PS51123"/>
    </source>
</evidence>
<evidence type="ECO:0000256" key="5">
    <source>
        <dbReference type="ARBA" id="ARBA00022989"/>
    </source>
</evidence>
<dbReference type="InterPro" id="IPR036737">
    <property type="entry name" value="OmpA-like_sf"/>
</dbReference>
<comment type="subcellular location">
    <subcellularLocation>
        <location evidence="1">Cell membrane</location>
        <topology evidence="1">Single-pass membrane protein</topology>
    </subcellularLocation>
</comment>